<protein>
    <submittedName>
        <fullName evidence="5">LacI family DNA-binding transcriptional regulator</fullName>
    </submittedName>
</protein>
<dbReference type="InterPro" id="IPR000843">
    <property type="entry name" value="HTH_LacI"/>
</dbReference>
<dbReference type="Gene3D" id="1.10.260.40">
    <property type="entry name" value="lambda repressor-like DNA-binding domains"/>
    <property type="match status" value="1"/>
</dbReference>
<dbReference type="CDD" id="cd01574">
    <property type="entry name" value="PBP1_LacI"/>
    <property type="match status" value="1"/>
</dbReference>
<accession>A0ABP6ZQ49</accession>
<proteinExistence type="predicted"/>
<feature type="domain" description="HTH lacI-type" evidence="4">
    <location>
        <begin position="10"/>
        <end position="64"/>
    </location>
</feature>
<sequence length="338" mass="35717">MSDVAPQRPAVMHDVARLAGVSHQTVSRVINGSTRIRPETRERVERAIEQLGYRPNTAARALVKGRSGMIGVIGVGGGYFGPASIQRSIEAAAQHRGLFASTVSVATLTRSLLDDSVEHLRRQGVEGIIIVAGQDDALEVARNRTADVPIVLVEGDLSRARWTVGVDQAEGARLAVRHLLELGHREIVHLGGPADWAEARARVDGFRLEMQAAGLRPAEPVLGPWNAAHGLAIGSEVAADPDITAVFAANDQIAIGLLLALHEAGRRVPDEVSVVGFDDQPEAAYLIPPLTTVRQDFGTVGVRAVDALTSAIAGADAGPPGLISPELVVRRSTGPARR</sequence>
<dbReference type="PRINTS" id="PR00036">
    <property type="entry name" value="HTHLACI"/>
</dbReference>
<comment type="caution">
    <text evidence="5">The sequence shown here is derived from an EMBL/GenBank/DDBJ whole genome shotgun (WGS) entry which is preliminary data.</text>
</comment>
<dbReference type="RefSeq" id="WP_344803170.1">
    <property type="nucleotide sequence ID" value="NZ_BAABAB010000010.1"/>
</dbReference>
<dbReference type="GO" id="GO:0003677">
    <property type="term" value="F:DNA binding"/>
    <property type="evidence" value="ECO:0007669"/>
    <property type="project" value="UniProtKB-KW"/>
</dbReference>
<evidence type="ECO:0000259" key="4">
    <source>
        <dbReference type="PROSITE" id="PS50932"/>
    </source>
</evidence>
<dbReference type="InterPro" id="IPR028082">
    <property type="entry name" value="Peripla_BP_I"/>
</dbReference>
<gene>
    <name evidence="5" type="ORF">GCM10022236_16000</name>
</gene>
<keyword evidence="6" id="KW-1185">Reference proteome</keyword>
<evidence type="ECO:0000313" key="5">
    <source>
        <dbReference type="EMBL" id="GAA3614871.1"/>
    </source>
</evidence>
<evidence type="ECO:0000256" key="3">
    <source>
        <dbReference type="ARBA" id="ARBA00023163"/>
    </source>
</evidence>
<dbReference type="Pfam" id="PF00356">
    <property type="entry name" value="LacI"/>
    <property type="match status" value="1"/>
</dbReference>
<dbReference type="SUPFAM" id="SSF47413">
    <property type="entry name" value="lambda repressor-like DNA-binding domains"/>
    <property type="match status" value="1"/>
</dbReference>
<dbReference type="EMBL" id="BAABAB010000010">
    <property type="protein sequence ID" value="GAA3614871.1"/>
    <property type="molecule type" value="Genomic_DNA"/>
</dbReference>
<dbReference type="Gene3D" id="3.40.50.2300">
    <property type="match status" value="2"/>
</dbReference>
<keyword evidence="1" id="KW-0805">Transcription regulation</keyword>
<dbReference type="InterPro" id="IPR010982">
    <property type="entry name" value="Lambda_DNA-bd_dom_sf"/>
</dbReference>
<dbReference type="PROSITE" id="PS50932">
    <property type="entry name" value="HTH_LACI_2"/>
    <property type="match status" value="1"/>
</dbReference>
<dbReference type="Pfam" id="PF13377">
    <property type="entry name" value="Peripla_BP_3"/>
    <property type="match status" value="1"/>
</dbReference>
<evidence type="ECO:0000256" key="1">
    <source>
        <dbReference type="ARBA" id="ARBA00023015"/>
    </source>
</evidence>
<dbReference type="PROSITE" id="PS00356">
    <property type="entry name" value="HTH_LACI_1"/>
    <property type="match status" value="1"/>
</dbReference>
<reference evidence="6" key="1">
    <citation type="journal article" date="2019" name="Int. J. Syst. Evol. Microbiol.">
        <title>The Global Catalogue of Microorganisms (GCM) 10K type strain sequencing project: providing services to taxonomists for standard genome sequencing and annotation.</title>
        <authorList>
            <consortium name="The Broad Institute Genomics Platform"/>
            <consortium name="The Broad Institute Genome Sequencing Center for Infectious Disease"/>
            <person name="Wu L."/>
            <person name="Ma J."/>
        </authorList>
    </citation>
    <scope>NUCLEOTIDE SEQUENCE [LARGE SCALE GENOMIC DNA]</scope>
    <source>
        <strain evidence="6">JCM 16929</strain>
    </source>
</reference>
<keyword evidence="3" id="KW-0804">Transcription</keyword>
<dbReference type="CDD" id="cd01392">
    <property type="entry name" value="HTH_LacI"/>
    <property type="match status" value="1"/>
</dbReference>
<dbReference type="SUPFAM" id="SSF53822">
    <property type="entry name" value="Periplasmic binding protein-like I"/>
    <property type="match status" value="1"/>
</dbReference>
<dbReference type="PANTHER" id="PTHR30146:SF109">
    <property type="entry name" value="HTH-TYPE TRANSCRIPTIONAL REGULATOR GALS"/>
    <property type="match status" value="1"/>
</dbReference>
<name>A0ABP6ZQ49_9ACTN</name>
<dbReference type="InterPro" id="IPR046335">
    <property type="entry name" value="LacI/GalR-like_sensor"/>
</dbReference>
<organism evidence="5 6">
    <name type="scientific">Microlunatus ginsengisoli</name>
    <dbReference type="NCBI Taxonomy" id="363863"/>
    <lineage>
        <taxon>Bacteria</taxon>
        <taxon>Bacillati</taxon>
        <taxon>Actinomycetota</taxon>
        <taxon>Actinomycetes</taxon>
        <taxon>Propionibacteriales</taxon>
        <taxon>Propionibacteriaceae</taxon>
        <taxon>Microlunatus</taxon>
    </lineage>
</organism>
<dbReference type="SMART" id="SM00354">
    <property type="entry name" value="HTH_LACI"/>
    <property type="match status" value="1"/>
</dbReference>
<evidence type="ECO:0000313" key="6">
    <source>
        <dbReference type="Proteomes" id="UP001501490"/>
    </source>
</evidence>
<dbReference type="Proteomes" id="UP001501490">
    <property type="component" value="Unassembled WGS sequence"/>
</dbReference>
<dbReference type="PANTHER" id="PTHR30146">
    <property type="entry name" value="LACI-RELATED TRANSCRIPTIONAL REPRESSOR"/>
    <property type="match status" value="1"/>
</dbReference>
<evidence type="ECO:0000256" key="2">
    <source>
        <dbReference type="ARBA" id="ARBA00023125"/>
    </source>
</evidence>
<keyword evidence="2 5" id="KW-0238">DNA-binding</keyword>